<name>A0A418IRD9_STAXY</name>
<evidence type="ECO:0000256" key="1">
    <source>
        <dbReference type="SAM" id="Phobius"/>
    </source>
</evidence>
<evidence type="ECO:0000313" key="3">
    <source>
        <dbReference type="Proteomes" id="UP000285567"/>
    </source>
</evidence>
<gene>
    <name evidence="2" type="ORF">BU097_02255</name>
</gene>
<organism evidence="2 3">
    <name type="scientific">Staphylococcus xylosus</name>
    <dbReference type="NCBI Taxonomy" id="1288"/>
    <lineage>
        <taxon>Bacteria</taxon>
        <taxon>Bacillati</taxon>
        <taxon>Bacillota</taxon>
        <taxon>Bacilli</taxon>
        <taxon>Bacillales</taxon>
        <taxon>Staphylococcaceae</taxon>
        <taxon>Staphylococcus</taxon>
    </lineage>
</organism>
<reference evidence="2 3" key="1">
    <citation type="journal article" date="2016" name="Front. Microbiol.">
        <title>Comprehensive Phylogenetic Analysis of Bovine Non-aureus Staphylococci Species Based on Whole-Genome Sequencing.</title>
        <authorList>
            <person name="Naushad S."/>
            <person name="Barkema H.W."/>
            <person name="Luby C."/>
            <person name="Condas L.A."/>
            <person name="Nobrega D.B."/>
            <person name="Carson D.A."/>
            <person name="De Buck J."/>
        </authorList>
    </citation>
    <scope>NUCLEOTIDE SEQUENCE [LARGE SCALE GENOMIC DNA]</scope>
    <source>
        <strain evidence="2 3">SNUC 102</strain>
    </source>
</reference>
<evidence type="ECO:0000313" key="2">
    <source>
        <dbReference type="EMBL" id="RIN12433.1"/>
    </source>
</evidence>
<protein>
    <submittedName>
        <fullName evidence="2">Uncharacterized protein</fullName>
    </submittedName>
</protein>
<feature type="transmembrane region" description="Helical" evidence="1">
    <location>
        <begin position="43"/>
        <end position="64"/>
    </location>
</feature>
<keyword evidence="1" id="KW-1133">Transmembrane helix</keyword>
<keyword evidence="3" id="KW-1185">Reference proteome</keyword>
<proteinExistence type="predicted"/>
<keyword evidence="1" id="KW-0812">Transmembrane</keyword>
<keyword evidence="1" id="KW-0472">Membrane</keyword>
<dbReference type="Proteomes" id="UP000285567">
    <property type="component" value="Unassembled WGS sequence"/>
</dbReference>
<comment type="caution">
    <text evidence="2">The sequence shown here is derived from an EMBL/GenBank/DDBJ whole genome shotgun (WGS) entry which is preliminary data.</text>
</comment>
<sequence>MLLTVAIFALTIYIAYLTGSSLFGTIQILTSLILIIWSLVLAWAPFIGTLILIMIIGGIFFLAAND</sequence>
<dbReference type="AlphaFoldDB" id="A0A418IRD9"/>
<accession>A0A418IRD9</accession>
<feature type="transmembrane region" description="Helical" evidence="1">
    <location>
        <begin position="12"/>
        <end position="37"/>
    </location>
</feature>
<dbReference type="EMBL" id="QXUL01000007">
    <property type="protein sequence ID" value="RIN12433.1"/>
    <property type="molecule type" value="Genomic_DNA"/>
</dbReference>